<sequence>MIPATDVESPSSEVLYHRRSSETWPTGYNDPKSADSEFSEGLLSKTRSFAPSKTKFFFKNFIGISILFLILLNVLQSVLIISLGSRSLKECLASPEIPELSLERSQTRHISRTSRFTSRNITDGNEAWHKILPGHGVVALPQSYVKANNIPESTATHLYDGDTEPKHIYFIESYHVLHCLRMLRSLYHSYDYNLPLAPFLPPADHPYHCFDRIRQYIMCNPDYTLVPNIAGHEKSDWTQPDKKCMDWDALRDWAEKWHGDYMDTFDFSDREKELEGYDEMNIYANYREGDGLPVGEL</sequence>
<evidence type="ECO:0000313" key="3">
    <source>
        <dbReference type="EMBL" id="KAJ8058326.1"/>
    </source>
</evidence>
<keyword evidence="4" id="KW-1185">Reference proteome</keyword>
<dbReference type="EMBL" id="JAPEIS010000016">
    <property type="protein sequence ID" value="KAJ8058326.1"/>
    <property type="molecule type" value="Genomic_DNA"/>
</dbReference>
<dbReference type="PANTHER" id="PTHR33365">
    <property type="entry name" value="YALI0B05434P"/>
    <property type="match status" value="1"/>
</dbReference>
<dbReference type="Pfam" id="PF11807">
    <property type="entry name" value="UstYa"/>
    <property type="match status" value="1"/>
</dbReference>
<dbReference type="InterPro" id="IPR021765">
    <property type="entry name" value="UstYa-like"/>
</dbReference>
<dbReference type="PANTHER" id="PTHR33365:SF6">
    <property type="entry name" value="OXIDASE USTYA"/>
    <property type="match status" value="1"/>
</dbReference>
<dbReference type="OrthoDB" id="3687641at2759"/>
<comment type="similarity">
    <text evidence="1">Belongs to the ustYa family.</text>
</comment>
<keyword evidence="2" id="KW-1133">Transmembrane helix</keyword>
<proteinExistence type="inferred from homology"/>
<feature type="transmembrane region" description="Helical" evidence="2">
    <location>
        <begin position="61"/>
        <end position="84"/>
    </location>
</feature>
<keyword evidence="2" id="KW-0472">Membrane</keyword>
<evidence type="ECO:0000256" key="1">
    <source>
        <dbReference type="ARBA" id="ARBA00035112"/>
    </source>
</evidence>
<dbReference type="GO" id="GO:0043386">
    <property type="term" value="P:mycotoxin biosynthetic process"/>
    <property type="evidence" value="ECO:0007669"/>
    <property type="project" value="InterPro"/>
</dbReference>
<evidence type="ECO:0008006" key="5">
    <source>
        <dbReference type="Google" id="ProtNLM"/>
    </source>
</evidence>
<protein>
    <recommendedName>
        <fullName evidence="5">Tat pathway signal sequence</fullName>
    </recommendedName>
</protein>
<comment type="caution">
    <text evidence="3">The sequence shown here is derived from an EMBL/GenBank/DDBJ whole genome shotgun (WGS) entry which is preliminary data.</text>
</comment>
<reference evidence="3" key="1">
    <citation type="submission" date="2022-11" db="EMBL/GenBank/DDBJ databases">
        <title>Genome Resource of Sclerotinia nivalis Strain SnTB1, a Plant Pathogen Isolated from American Ginseng.</title>
        <authorList>
            <person name="Fan S."/>
        </authorList>
    </citation>
    <scope>NUCLEOTIDE SEQUENCE</scope>
    <source>
        <strain evidence="3">SnTB1</strain>
    </source>
</reference>
<evidence type="ECO:0000313" key="4">
    <source>
        <dbReference type="Proteomes" id="UP001152300"/>
    </source>
</evidence>
<organism evidence="3 4">
    <name type="scientific">Sclerotinia nivalis</name>
    <dbReference type="NCBI Taxonomy" id="352851"/>
    <lineage>
        <taxon>Eukaryota</taxon>
        <taxon>Fungi</taxon>
        <taxon>Dikarya</taxon>
        <taxon>Ascomycota</taxon>
        <taxon>Pezizomycotina</taxon>
        <taxon>Leotiomycetes</taxon>
        <taxon>Helotiales</taxon>
        <taxon>Sclerotiniaceae</taxon>
        <taxon>Sclerotinia</taxon>
    </lineage>
</organism>
<name>A0A9X0A8U5_9HELO</name>
<gene>
    <name evidence="3" type="ORF">OCU04_012517</name>
</gene>
<dbReference type="Proteomes" id="UP001152300">
    <property type="component" value="Unassembled WGS sequence"/>
</dbReference>
<dbReference type="AlphaFoldDB" id="A0A9X0A8U5"/>
<keyword evidence="2" id="KW-0812">Transmembrane</keyword>
<accession>A0A9X0A8U5</accession>
<evidence type="ECO:0000256" key="2">
    <source>
        <dbReference type="SAM" id="Phobius"/>
    </source>
</evidence>